<organism evidence="3 4">
    <name type="scientific">[Myrmecia] bisecta</name>
    <dbReference type="NCBI Taxonomy" id="41462"/>
    <lineage>
        <taxon>Eukaryota</taxon>
        <taxon>Viridiplantae</taxon>
        <taxon>Chlorophyta</taxon>
        <taxon>core chlorophytes</taxon>
        <taxon>Trebouxiophyceae</taxon>
        <taxon>Trebouxiales</taxon>
        <taxon>Trebouxiaceae</taxon>
        <taxon>Myrmecia</taxon>
    </lineage>
</organism>
<evidence type="ECO:0000313" key="3">
    <source>
        <dbReference type="EMBL" id="KAK9819761.1"/>
    </source>
</evidence>
<feature type="transmembrane region" description="Helical" evidence="2">
    <location>
        <begin position="102"/>
        <end position="119"/>
    </location>
</feature>
<proteinExistence type="predicted"/>
<keyword evidence="4" id="KW-1185">Reference proteome</keyword>
<feature type="transmembrane region" description="Helical" evidence="2">
    <location>
        <begin position="180"/>
        <end position="200"/>
    </location>
</feature>
<gene>
    <name evidence="3" type="ORF">WJX72_002081</name>
</gene>
<dbReference type="AlphaFoldDB" id="A0AAW1QED3"/>
<keyword evidence="2" id="KW-0812">Transmembrane</keyword>
<feature type="transmembrane region" description="Helical" evidence="2">
    <location>
        <begin position="131"/>
        <end position="159"/>
    </location>
</feature>
<evidence type="ECO:0000256" key="1">
    <source>
        <dbReference type="SAM" id="MobiDB-lite"/>
    </source>
</evidence>
<keyword evidence="2" id="KW-0472">Membrane</keyword>
<evidence type="ECO:0000256" key="2">
    <source>
        <dbReference type="SAM" id="Phobius"/>
    </source>
</evidence>
<keyword evidence="2" id="KW-1133">Transmembrane helix</keyword>
<dbReference type="EMBL" id="JALJOR010000003">
    <property type="protein sequence ID" value="KAK9819761.1"/>
    <property type="molecule type" value="Genomic_DNA"/>
</dbReference>
<sequence length="485" mass="53095">MSNASFQPAPSVLGGTVRTRSGKNDMHQGSTSSNLPSGAKEAADKYLSHDQGKRLDVAFDELEDNLNNDDGDVSDVDNAKKYDFNEMELEVFRYLVKVMRDFATGLLAVAGSIAFLAIVRSAEDNAHQIPGIVFGGIGLSSVAHIMDAVIMGLLVWMGAVSFKKVFKKTKSQLTYVFQGIMQLGVIFMQLSTVTLSFAIIQMLEAAVRWPRITVVVAGALLAVALVRTAAMSYVMAKYTPGSRRAVEVLRAIRQGESSITMVPRIDRAALFVVGGLMLPFSHPLEEHVLVPAIQQERQHKEFSVEETVDMPSEEELDARLHSQYEFSRSEGQILEVVMDGMRMGALALALQALSTIMLGIAKFHTEGIQSAYGLAFSLADQTIRSALLFASAGCFHQVVSTEGRDMTHLLEGLDKEQGLGLLFFRMQKLAWSLASARCIAVFMPYIKASWPAQKAWAIFASLVKTYIVPWLPTLFNLKGMVAGAL</sequence>
<protein>
    <submittedName>
        <fullName evidence="3">Uncharacterized protein</fullName>
    </submittedName>
</protein>
<dbReference type="Proteomes" id="UP001489004">
    <property type="component" value="Unassembled WGS sequence"/>
</dbReference>
<name>A0AAW1QED3_9CHLO</name>
<accession>A0AAW1QED3</accession>
<feature type="transmembrane region" description="Helical" evidence="2">
    <location>
        <begin position="212"/>
        <end position="234"/>
    </location>
</feature>
<feature type="region of interest" description="Disordered" evidence="1">
    <location>
        <begin position="1"/>
        <end position="44"/>
    </location>
</feature>
<reference evidence="3 4" key="1">
    <citation type="journal article" date="2024" name="Nat. Commun.">
        <title>Phylogenomics reveals the evolutionary origins of lichenization in chlorophyte algae.</title>
        <authorList>
            <person name="Puginier C."/>
            <person name="Libourel C."/>
            <person name="Otte J."/>
            <person name="Skaloud P."/>
            <person name="Haon M."/>
            <person name="Grisel S."/>
            <person name="Petersen M."/>
            <person name="Berrin J.G."/>
            <person name="Delaux P.M."/>
            <person name="Dal Grande F."/>
            <person name="Keller J."/>
        </authorList>
    </citation>
    <scope>NUCLEOTIDE SEQUENCE [LARGE SCALE GENOMIC DNA]</scope>
    <source>
        <strain evidence="3 4">SAG 2043</strain>
    </source>
</reference>
<comment type="caution">
    <text evidence="3">The sequence shown here is derived from an EMBL/GenBank/DDBJ whole genome shotgun (WGS) entry which is preliminary data.</text>
</comment>
<evidence type="ECO:0000313" key="4">
    <source>
        <dbReference type="Proteomes" id="UP001489004"/>
    </source>
</evidence>
<feature type="compositionally biased region" description="Polar residues" evidence="1">
    <location>
        <begin position="27"/>
        <end position="36"/>
    </location>
</feature>